<dbReference type="SUPFAM" id="SSF160104">
    <property type="entry name" value="Acetoacetate decarboxylase-like"/>
    <property type="match status" value="1"/>
</dbReference>
<dbReference type="InterPro" id="IPR023375">
    <property type="entry name" value="ADC_dom_sf"/>
</dbReference>
<dbReference type="Pfam" id="PF06314">
    <property type="entry name" value="ADC"/>
    <property type="match status" value="1"/>
</dbReference>
<sequence>MSTVDYPPEPWDLRGHGYVSLWQVPVSALPPLPPEVKPLSLLGRALVSTAFVDYLPGGLLPYHELLAGVLVRQGRQVGLTITDIWVDSPSSRAGGRELWGIPKELADFKLVHEPTFTGTATENDTVLADAHVRKLFGGVKLPVPVQGTVLQTLNGALARTPVRANARIHLARSTWQVGGALSWLSGRRPFATITATDFDLRFGPRRA</sequence>
<evidence type="ECO:0000313" key="1">
    <source>
        <dbReference type="EMBL" id="NKQ57433.1"/>
    </source>
</evidence>
<protein>
    <submittedName>
        <fullName evidence="1">Acetoacetate decarboxylase family protein</fullName>
    </submittedName>
</protein>
<dbReference type="Gene3D" id="2.40.400.10">
    <property type="entry name" value="Acetoacetate decarboxylase-like"/>
    <property type="match status" value="1"/>
</dbReference>
<comment type="caution">
    <text evidence="1">The sequence shown here is derived from an EMBL/GenBank/DDBJ whole genome shotgun (WGS) entry which is preliminary data.</text>
</comment>
<gene>
    <name evidence="1" type="ORF">HFP15_31670</name>
</gene>
<name>A0ABX1JCB4_9PSEU</name>
<dbReference type="InterPro" id="IPR010451">
    <property type="entry name" value="Acetoacetate_decarboxylase"/>
</dbReference>
<keyword evidence="2" id="KW-1185">Reference proteome</keyword>
<evidence type="ECO:0000313" key="2">
    <source>
        <dbReference type="Proteomes" id="UP000715441"/>
    </source>
</evidence>
<dbReference type="EMBL" id="JAAXLS010000036">
    <property type="protein sequence ID" value="NKQ57433.1"/>
    <property type="molecule type" value="Genomic_DNA"/>
</dbReference>
<organism evidence="1 2">
    <name type="scientific">Amycolatopsis acididurans</name>
    <dbReference type="NCBI Taxonomy" id="2724524"/>
    <lineage>
        <taxon>Bacteria</taxon>
        <taxon>Bacillati</taxon>
        <taxon>Actinomycetota</taxon>
        <taxon>Actinomycetes</taxon>
        <taxon>Pseudonocardiales</taxon>
        <taxon>Pseudonocardiaceae</taxon>
        <taxon>Amycolatopsis</taxon>
    </lineage>
</organism>
<proteinExistence type="predicted"/>
<dbReference type="Proteomes" id="UP000715441">
    <property type="component" value="Unassembled WGS sequence"/>
</dbReference>
<accession>A0ABX1JCB4</accession>
<reference evidence="1 2" key="1">
    <citation type="submission" date="2020-04" db="EMBL/GenBank/DDBJ databases">
        <title>Novel species.</title>
        <authorList>
            <person name="Teo W.F.A."/>
            <person name="Lipun K."/>
            <person name="Srisuk N."/>
            <person name="Duangmal K."/>
        </authorList>
    </citation>
    <scope>NUCLEOTIDE SEQUENCE [LARGE SCALE GENOMIC DNA]</scope>
    <source>
        <strain evidence="1 2">K13G38</strain>
    </source>
</reference>